<sequence length="286" mass="30463">MRVGFIGLGVMGAPMALNLTRKFPLTVWNRSPGKYPLLRQAGASIAQTPAHVLQASDIIFIMLFNAPAIKSIISHDFKQALTGKILVNTSSIPAEFSESLAREVHEAGGDYIEMPVSGSKVPAEQGQLVGMIAGDPGTAERIKEYVKPLTRAAVYCGPIGSGLKSKYAVNTLLVTLTVGLSESMNLAQAQGLDLSAFRKVLDACPMASAYSKIKLEKILNNDWEPQAGLRDCYNSTQLIISAATSAGIQSPLMDVCGQLYLEALEAGLGDEDMIAVLKVIGKPNVQ</sequence>
<evidence type="ECO:0000259" key="4">
    <source>
        <dbReference type="Pfam" id="PF03446"/>
    </source>
</evidence>
<keyword evidence="2" id="KW-0560">Oxidoreductase</keyword>
<dbReference type="InterPro" id="IPR051265">
    <property type="entry name" value="HIBADH-related_NP60_sf"/>
</dbReference>
<keyword evidence="7" id="KW-1185">Reference proteome</keyword>
<feature type="domain" description="3-hydroxyisobutyrate dehydrogenase-like NAD-binding" evidence="5">
    <location>
        <begin position="160"/>
        <end position="280"/>
    </location>
</feature>
<dbReference type="InterPro" id="IPR002204">
    <property type="entry name" value="3-OH-isobutyrate_DH-rel_CS"/>
</dbReference>
<reference evidence="6 7" key="1">
    <citation type="journal article" date="2024" name="IMA Fungus">
        <title>IMA Genome - F19 : A genome assembly and annotation guide to empower mycologists, including annotated draft genome sequences of Ceratocystis pirilliformis, Diaporthe australafricana, Fusarium ophioides, Paecilomyces lecythidis, and Sporothrix stenoceras.</title>
        <authorList>
            <person name="Aylward J."/>
            <person name="Wilson A.M."/>
            <person name="Visagie C.M."/>
            <person name="Spraker J."/>
            <person name="Barnes I."/>
            <person name="Buitendag C."/>
            <person name="Ceriani C."/>
            <person name="Del Mar Angel L."/>
            <person name="du Plessis D."/>
            <person name="Fuchs T."/>
            <person name="Gasser K."/>
            <person name="Kramer D."/>
            <person name="Li W."/>
            <person name="Munsamy K."/>
            <person name="Piso A."/>
            <person name="Price J.L."/>
            <person name="Sonnekus B."/>
            <person name="Thomas C."/>
            <person name="van der Nest A."/>
            <person name="van Dijk A."/>
            <person name="van Heerden A."/>
            <person name="van Vuuren N."/>
            <person name="Yilmaz N."/>
            <person name="Duong T.A."/>
            <person name="van der Merwe N.A."/>
            <person name="Wingfield M.J."/>
            <person name="Wingfield B.D."/>
        </authorList>
    </citation>
    <scope>NUCLEOTIDE SEQUENCE [LARGE SCALE GENOMIC DNA]</scope>
    <source>
        <strain evidence="6 7">CMW 18167</strain>
    </source>
</reference>
<dbReference type="Gene3D" id="3.40.50.720">
    <property type="entry name" value="NAD(P)-binding Rossmann-like Domain"/>
    <property type="match status" value="1"/>
</dbReference>
<dbReference type="InterPro" id="IPR008927">
    <property type="entry name" value="6-PGluconate_DH-like_C_sf"/>
</dbReference>
<dbReference type="Proteomes" id="UP001583193">
    <property type="component" value="Unassembled WGS sequence"/>
</dbReference>
<dbReference type="Gene3D" id="1.10.1040.10">
    <property type="entry name" value="N-(1-d-carboxylethyl)-l-norvaline Dehydrogenase, domain 2"/>
    <property type="match status" value="1"/>
</dbReference>
<dbReference type="PIRSF" id="PIRSF000103">
    <property type="entry name" value="HIBADH"/>
    <property type="match status" value="1"/>
</dbReference>
<dbReference type="InterPro" id="IPR015815">
    <property type="entry name" value="HIBADH-related"/>
</dbReference>
<gene>
    <name evidence="6" type="ORF">Plec18167_007040</name>
</gene>
<evidence type="ECO:0000313" key="6">
    <source>
        <dbReference type="EMBL" id="KAL1871480.1"/>
    </source>
</evidence>
<dbReference type="Pfam" id="PF03446">
    <property type="entry name" value="NAD_binding_2"/>
    <property type="match status" value="1"/>
</dbReference>
<evidence type="ECO:0000256" key="3">
    <source>
        <dbReference type="ARBA" id="ARBA00023027"/>
    </source>
</evidence>
<dbReference type="PROSITE" id="PS00895">
    <property type="entry name" value="3_HYDROXYISOBUT_DH"/>
    <property type="match status" value="1"/>
</dbReference>
<protein>
    <submittedName>
        <fullName evidence="6">Uncharacterized protein</fullName>
    </submittedName>
</protein>
<evidence type="ECO:0000256" key="2">
    <source>
        <dbReference type="ARBA" id="ARBA00023002"/>
    </source>
</evidence>
<dbReference type="PANTHER" id="PTHR43580">
    <property type="entry name" value="OXIDOREDUCTASE GLYR1-RELATED"/>
    <property type="match status" value="1"/>
</dbReference>
<dbReference type="InterPro" id="IPR036291">
    <property type="entry name" value="NAD(P)-bd_dom_sf"/>
</dbReference>
<dbReference type="PANTHER" id="PTHR43580:SF2">
    <property type="entry name" value="CYTOKINE-LIKE NUCLEAR FACTOR N-PAC"/>
    <property type="match status" value="1"/>
</dbReference>
<comment type="similarity">
    <text evidence="1">Belongs to the HIBADH-related family. NP60 subfamily.</text>
</comment>
<dbReference type="InterPro" id="IPR029154">
    <property type="entry name" value="HIBADH-like_NADP-bd"/>
</dbReference>
<dbReference type="InterPro" id="IPR006115">
    <property type="entry name" value="6PGDH_NADP-bd"/>
</dbReference>
<proteinExistence type="inferred from homology"/>
<organism evidence="6 7">
    <name type="scientific">Paecilomyces lecythidis</name>
    <dbReference type="NCBI Taxonomy" id="3004212"/>
    <lineage>
        <taxon>Eukaryota</taxon>
        <taxon>Fungi</taxon>
        <taxon>Dikarya</taxon>
        <taxon>Ascomycota</taxon>
        <taxon>Pezizomycotina</taxon>
        <taxon>Eurotiomycetes</taxon>
        <taxon>Eurotiomycetidae</taxon>
        <taxon>Eurotiales</taxon>
        <taxon>Thermoascaceae</taxon>
        <taxon>Paecilomyces</taxon>
    </lineage>
</organism>
<dbReference type="SUPFAM" id="SSF48179">
    <property type="entry name" value="6-phosphogluconate dehydrogenase C-terminal domain-like"/>
    <property type="match status" value="1"/>
</dbReference>
<dbReference type="InterPro" id="IPR013328">
    <property type="entry name" value="6PGD_dom2"/>
</dbReference>
<name>A0ABR3X6C9_9EURO</name>
<dbReference type="SUPFAM" id="SSF51735">
    <property type="entry name" value="NAD(P)-binding Rossmann-fold domains"/>
    <property type="match status" value="1"/>
</dbReference>
<dbReference type="Pfam" id="PF14833">
    <property type="entry name" value="NAD_binding_11"/>
    <property type="match status" value="1"/>
</dbReference>
<dbReference type="EMBL" id="JAVDPF010000027">
    <property type="protein sequence ID" value="KAL1871480.1"/>
    <property type="molecule type" value="Genomic_DNA"/>
</dbReference>
<evidence type="ECO:0000256" key="1">
    <source>
        <dbReference type="ARBA" id="ARBA00007598"/>
    </source>
</evidence>
<evidence type="ECO:0000313" key="7">
    <source>
        <dbReference type="Proteomes" id="UP001583193"/>
    </source>
</evidence>
<accession>A0ABR3X6C9</accession>
<feature type="domain" description="6-phosphogluconate dehydrogenase NADP-binding" evidence="4">
    <location>
        <begin position="2"/>
        <end position="155"/>
    </location>
</feature>
<evidence type="ECO:0000259" key="5">
    <source>
        <dbReference type="Pfam" id="PF14833"/>
    </source>
</evidence>
<comment type="caution">
    <text evidence="6">The sequence shown here is derived from an EMBL/GenBank/DDBJ whole genome shotgun (WGS) entry which is preliminary data.</text>
</comment>
<keyword evidence="3" id="KW-0520">NAD</keyword>